<sequence length="363" mass="40329">MPKAVVNAVKGNNLNAVKASACWVWKPKTKVLDHVSKYNSTSITLKKFNYIDAQGFESKILIIQARDHELNLDSPFTPRWDRTWKTFQAKNRIFSLEETPVVTMADQRTMAELLQAPTEGYNDAIVIPAILGENFELKHDSLNAVTGGNLLTKTPRDALTIIENKSKVRNSRNKPVVIKVSTNAPSSSTPCFPKIAALANAIKVMHLQKSSPLASVKAVEEICVTCGGPHPYHQCLTIDGNVFPEYQDNIQGYVLAVVDYVVDPRVPLILERPFLRTRRALINVYDEELTLRVDDKAIKFNVGQTSKYSYNDAESINQIDVTDRACKEYVQEVLGFSGITKSGNPTPISDPIIALSSPLSHSF</sequence>
<dbReference type="GO" id="GO:0003964">
    <property type="term" value="F:RNA-directed DNA polymerase activity"/>
    <property type="evidence" value="ECO:0007669"/>
    <property type="project" value="UniProtKB-KW"/>
</dbReference>
<proteinExistence type="predicted"/>
<protein>
    <submittedName>
        <fullName evidence="1">Reverse transcriptase domain-containing protein</fullName>
    </submittedName>
</protein>
<comment type="caution">
    <text evidence="1">The sequence shown here is derived from an EMBL/GenBank/DDBJ whole genome shotgun (WGS) entry which is preliminary data.</text>
</comment>
<keyword evidence="1" id="KW-0548">Nucleotidyltransferase</keyword>
<gene>
    <name evidence="1" type="ORF">Tci_056875</name>
</gene>
<keyword evidence="1" id="KW-0695">RNA-directed DNA polymerase</keyword>
<name>A0A6L2NH60_TANCI</name>
<reference evidence="1" key="1">
    <citation type="journal article" date="2019" name="Sci. Rep.">
        <title>Draft genome of Tanacetum cinerariifolium, the natural source of mosquito coil.</title>
        <authorList>
            <person name="Yamashiro T."/>
            <person name="Shiraishi A."/>
            <person name="Satake H."/>
            <person name="Nakayama K."/>
        </authorList>
    </citation>
    <scope>NUCLEOTIDE SEQUENCE</scope>
</reference>
<dbReference type="AlphaFoldDB" id="A0A6L2NH60"/>
<organism evidence="1">
    <name type="scientific">Tanacetum cinerariifolium</name>
    <name type="common">Dalmatian daisy</name>
    <name type="synonym">Chrysanthemum cinerariifolium</name>
    <dbReference type="NCBI Taxonomy" id="118510"/>
    <lineage>
        <taxon>Eukaryota</taxon>
        <taxon>Viridiplantae</taxon>
        <taxon>Streptophyta</taxon>
        <taxon>Embryophyta</taxon>
        <taxon>Tracheophyta</taxon>
        <taxon>Spermatophyta</taxon>
        <taxon>Magnoliopsida</taxon>
        <taxon>eudicotyledons</taxon>
        <taxon>Gunneridae</taxon>
        <taxon>Pentapetalae</taxon>
        <taxon>asterids</taxon>
        <taxon>campanulids</taxon>
        <taxon>Asterales</taxon>
        <taxon>Asteraceae</taxon>
        <taxon>Asteroideae</taxon>
        <taxon>Anthemideae</taxon>
        <taxon>Anthemidinae</taxon>
        <taxon>Tanacetum</taxon>
    </lineage>
</organism>
<keyword evidence="1" id="KW-0808">Transferase</keyword>
<dbReference type="EMBL" id="BKCJ010008992">
    <property type="protein sequence ID" value="GEU84897.1"/>
    <property type="molecule type" value="Genomic_DNA"/>
</dbReference>
<evidence type="ECO:0000313" key="1">
    <source>
        <dbReference type="EMBL" id="GEU84897.1"/>
    </source>
</evidence>
<accession>A0A6L2NH60</accession>